<dbReference type="GO" id="GO:0006006">
    <property type="term" value="P:glucose metabolic process"/>
    <property type="evidence" value="ECO:0007669"/>
    <property type="project" value="UniProtKB-KW"/>
</dbReference>
<evidence type="ECO:0000256" key="5">
    <source>
        <dbReference type="ARBA" id="ARBA00022679"/>
    </source>
</evidence>
<dbReference type="KEGG" id="sat:SYN_02626"/>
<dbReference type="InParanoid" id="Q2LX85"/>
<dbReference type="Pfam" id="PF00534">
    <property type="entry name" value="Glycos_transf_1"/>
    <property type="match status" value="1"/>
</dbReference>
<keyword evidence="5" id="KW-0808">Transferase</keyword>
<dbReference type="PANTHER" id="PTHR47779">
    <property type="entry name" value="SYNTHASE (CCG-9), PUTATIVE (AFU_ORTHOLOGUE AFUA_3G12100)-RELATED"/>
    <property type="match status" value="1"/>
</dbReference>
<evidence type="ECO:0000256" key="4">
    <source>
        <dbReference type="ARBA" id="ARBA00022676"/>
    </source>
</evidence>
<evidence type="ECO:0000313" key="10">
    <source>
        <dbReference type="Proteomes" id="UP000001933"/>
    </source>
</evidence>
<dbReference type="AlphaFoldDB" id="Q2LX85"/>
<keyword evidence="3" id="KW-0313">Glucose metabolism</keyword>
<sequence length="411" mass="47297">MTLLEQYAQIVGEDVIHHLQQLGEHLQGLKVVHVNSTREGGGVAEILHRLIPLKQELGIDARWEVITGTDLFFQCTKLMHNGLQGKRGELHPDYLTEYERVNEMNAESLRTNLEEADIVFIHDPQPAALLRFIPDRRGKWIWRCHIDASRPFRPIWKYLRNFLEPYSASIWSLSEFAQPLPHPLYLVAPSIDPLSEKNIELEEDELAAMHYKWGLDPERPIITQVSRFDRFKDPIGVIRAYRLVKEYSPIQLILAGGGATDDPEGEEMIRWVKEYAGDDEDIHVLLLPSDDHRTINAFQRISDIVIQKSTKEGFGLTVTEAMWKGKPVIGGDVGGIRLQVVDHHTGFLVTSPEGAALRIRYLLKHRDKLKEMGEKAHNFVLENFLITRHLREHLTLMHAIMFENKERIETS</sequence>
<dbReference type="HOGENOM" id="CLU_045353_0_0_7"/>
<proteinExistence type="inferred from homology"/>
<evidence type="ECO:0000256" key="3">
    <source>
        <dbReference type="ARBA" id="ARBA00022526"/>
    </source>
</evidence>
<accession>Q2LX85</accession>
<feature type="domain" description="Trehalose synthase N-terminal" evidence="8">
    <location>
        <begin position="33"/>
        <end position="178"/>
    </location>
</feature>
<evidence type="ECO:0000256" key="1">
    <source>
        <dbReference type="ARBA" id="ARBA00009481"/>
    </source>
</evidence>
<dbReference type="STRING" id="56780.SYN_02626"/>
<dbReference type="RefSeq" id="WP_011418715.1">
    <property type="nucleotide sequence ID" value="NC_007759.1"/>
</dbReference>
<keyword evidence="6" id="KW-0119">Carbohydrate metabolism</keyword>
<name>Q2LX85_SYNAS</name>
<comment type="subunit">
    <text evidence="2">Homodimer.</text>
</comment>
<keyword evidence="4 9" id="KW-0328">Glycosyltransferase</keyword>
<evidence type="ECO:0000256" key="2">
    <source>
        <dbReference type="ARBA" id="ARBA00011738"/>
    </source>
</evidence>
<gene>
    <name evidence="9" type="ORF">SYN_02626</name>
</gene>
<evidence type="ECO:0000259" key="7">
    <source>
        <dbReference type="Pfam" id="PF00534"/>
    </source>
</evidence>
<protein>
    <submittedName>
        <fullName evidence="9">Lipopolysaccharide N-acetylglucosaminyltransferase</fullName>
    </submittedName>
</protein>
<comment type="similarity">
    <text evidence="1">Belongs to the glycosyltransferase group 1 family. Glycosyltransferase 4 subfamily.</text>
</comment>
<organism evidence="9 10">
    <name type="scientific">Syntrophus aciditrophicus (strain SB)</name>
    <dbReference type="NCBI Taxonomy" id="56780"/>
    <lineage>
        <taxon>Bacteria</taxon>
        <taxon>Pseudomonadati</taxon>
        <taxon>Thermodesulfobacteriota</taxon>
        <taxon>Syntrophia</taxon>
        <taxon>Syntrophales</taxon>
        <taxon>Syntrophaceae</taxon>
        <taxon>Syntrophus</taxon>
    </lineage>
</organism>
<dbReference type="InterPro" id="IPR049438">
    <property type="entry name" value="TreT_GT1"/>
</dbReference>
<evidence type="ECO:0000259" key="8">
    <source>
        <dbReference type="Pfam" id="PF21269"/>
    </source>
</evidence>
<reference evidence="9 10" key="1">
    <citation type="journal article" date="2007" name="Proc. Natl. Acad. Sci. U.S.A.">
        <title>The genome of Syntrophus aciditrophicus: life at the thermodynamic limit of microbial growth.</title>
        <authorList>
            <person name="McInerney M.J."/>
            <person name="Rohlin L."/>
            <person name="Mouttaki H."/>
            <person name="Kim U."/>
            <person name="Krupp R.S."/>
            <person name="Rios-Hernandez L."/>
            <person name="Sieber J."/>
            <person name="Struchtemeyer C.G."/>
            <person name="Bhattacharyya A."/>
            <person name="Campbell J.W."/>
            <person name="Gunsalus R.P."/>
        </authorList>
    </citation>
    <scope>NUCLEOTIDE SEQUENCE [LARGE SCALE GENOMIC DNA]</scope>
    <source>
        <strain evidence="9 10">SB</strain>
    </source>
</reference>
<dbReference type="Proteomes" id="UP000001933">
    <property type="component" value="Chromosome"/>
</dbReference>
<dbReference type="PANTHER" id="PTHR47779:SF1">
    <property type="entry name" value="SYNTHASE (CCG-9), PUTATIVE (AFU_ORTHOLOGUE AFUA_3G12100)-RELATED"/>
    <property type="match status" value="1"/>
</dbReference>
<dbReference type="GO" id="GO:0016757">
    <property type="term" value="F:glycosyltransferase activity"/>
    <property type="evidence" value="ECO:0007669"/>
    <property type="project" value="UniProtKB-KW"/>
</dbReference>
<dbReference type="CAZy" id="GT4">
    <property type="family name" value="Glycosyltransferase Family 4"/>
</dbReference>
<dbReference type="EMBL" id="CP000252">
    <property type="protein sequence ID" value="ABC78698.1"/>
    <property type="molecule type" value="Genomic_DNA"/>
</dbReference>
<keyword evidence="10" id="KW-1185">Reference proteome</keyword>
<dbReference type="Gene3D" id="3.40.50.2000">
    <property type="entry name" value="Glycogen Phosphorylase B"/>
    <property type="match status" value="2"/>
</dbReference>
<dbReference type="InterPro" id="IPR052078">
    <property type="entry name" value="Trehalose_Metab_GTase"/>
</dbReference>
<evidence type="ECO:0000256" key="6">
    <source>
        <dbReference type="ARBA" id="ARBA00023277"/>
    </source>
</evidence>
<evidence type="ECO:0000313" key="9">
    <source>
        <dbReference type="EMBL" id="ABC78698.1"/>
    </source>
</evidence>
<dbReference type="eggNOG" id="COG0438">
    <property type="taxonomic scope" value="Bacteria"/>
</dbReference>
<feature type="domain" description="Glycosyl transferase family 1" evidence="7">
    <location>
        <begin position="212"/>
        <end position="377"/>
    </location>
</feature>
<dbReference type="SUPFAM" id="SSF53756">
    <property type="entry name" value="UDP-Glycosyltransferase/glycogen phosphorylase"/>
    <property type="match status" value="1"/>
</dbReference>
<dbReference type="Pfam" id="PF21269">
    <property type="entry name" value="TreT_GT1"/>
    <property type="match status" value="1"/>
</dbReference>
<dbReference type="InterPro" id="IPR001296">
    <property type="entry name" value="Glyco_trans_1"/>
</dbReference>